<keyword evidence="1" id="KW-0378">Hydrolase</keyword>
<dbReference type="InterPro" id="IPR017853">
    <property type="entry name" value="GH"/>
</dbReference>
<organism evidence="3 4">
    <name type="scientific">Subdoligranulum variabile</name>
    <dbReference type="NCBI Taxonomy" id="214851"/>
    <lineage>
        <taxon>Bacteria</taxon>
        <taxon>Bacillati</taxon>
        <taxon>Bacillota</taxon>
        <taxon>Clostridia</taxon>
        <taxon>Eubacteriales</taxon>
        <taxon>Oscillospiraceae</taxon>
        <taxon>Subdoligranulum</taxon>
    </lineage>
</organism>
<dbReference type="GO" id="GO:0004557">
    <property type="term" value="F:alpha-galactosidase activity"/>
    <property type="evidence" value="ECO:0007669"/>
    <property type="project" value="InterPro"/>
</dbReference>
<evidence type="ECO:0000256" key="2">
    <source>
        <dbReference type="ARBA" id="ARBA00023295"/>
    </source>
</evidence>
<keyword evidence="2" id="KW-0326">Glycosidase</keyword>
<dbReference type="PANTHER" id="PTHR43053:SF3">
    <property type="entry name" value="ALPHA-GALACTOSIDASE C-RELATED"/>
    <property type="match status" value="1"/>
</dbReference>
<gene>
    <name evidence="3" type="ORF">KHY36_11145</name>
</gene>
<comment type="caution">
    <text evidence="3">The sequence shown here is derived from an EMBL/GenBank/DDBJ whole genome shotgun (WGS) entry which is preliminary data.</text>
</comment>
<dbReference type="SUPFAM" id="SSF51445">
    <property type="entry name" value="(Trans)glycosidases"/>
    <property type="match status" value="1"/>
</dbReference>
<dbReference type="Pfam" id="PF02065">
    <property type="entry name" value="Melibiase"/>
    <property type="match status" value="1"/>
</dbReference>
<name>A0A943HK77_9FIRM</name>
<sequence>MTELHWRAATDAGSYDGTALISVGQGAVHLRTDLPAGTLENAVATLSWPMAENEKIFMNGYQTWTECPELPKWGRQRGTDHIPKFLLDKYAFDRYGDYHFVRYSKRKGMSHGFSYCYFRRGEHYRLVASLDETPGYTIFYYDAKAAVLRIERDCAGVCHGGSVFAAFDLFFAEGSEDEVFDAWFAALGCRPRTTKKLAGYSSWYNRYQNIDEASILEDLQGCRALFKPGDLFQIDDGWEAKVGDWLETDPAKFPHGLRPLADAAHESGFLTGLWLAPFVCEKESLLCKNHPDWLLQVDGQPWCCGCNWSSFYALDIDHPEVQAYLKQVFDRVLKDWGFDLVKLDFLYGAAPFGNGRESRAGRMQRAMALLRSWCGDKLILGCGVPVMPAFGVVDYCRIGCDVSLDWDDVWYMRLFHRERVSTKQSIGNTVFRRQLNGRAYGSDPDVFFLREENCKLTPQQKDQLATVNALFSGILLTSDMPSRYTLEMREQYAALRDLSAHAENICVDADHDICIRYTLHGQEKTLILEKKKL</sequence>
<evidence type="ECO:0000313" key="3">
    <source>
        <dbReference type="EMBL" id="MBS5333067.1"/>
    </source>
</evidence>
<dbReference type="GO" id="GO:0016052">
    <property type="term" value="P:carbohydrate catabolic process"/>
    <property type="evidence" value="ECO:0007669"/>
    <property type="project" value="InterPro"/>
</dbReference>
<dbReference type="CDD" id="cd14791">
    <property type="entry name" value="GH36"/>
    <property type="match status" value="1"/>
</dbReference>
<evidence type="ECO:0000256" key="1">
    <source>
        <dbReference type="ARBA" id="ARBA00022801"/>
    </source>
</evidence>
<reference evidence="3" key="1">
    <citation type="submission" date="2021-02" db="EMBL/GenBank/DDBJ databases">
        <title>Infant gut strain persistence is associated with maternal origin, phylogeny, and functional potential including surface adhesion and iron acquisition.</title>
        <authorList>
            <person name="Lou Y.C."/>
        </authorList>
    </citation>
    <scope>NUCLEOTIDE SEQUENCE</scope>
    <source>
        <strain evidence="3">L3_101_000M1_dasL3_101_000M1_concoct_87</strain>
    </source>
</reference>
<dbReference type="InterPro" id="IPR050985">
    <property type="entry name" value="Alpha-glycosidase_related"/>
</dbReference>
<dbReference type="InterPro" id="IPR013785">
    <property type="entry name" value="Aldolase_TIM"/>
</dbReference>
<proteinExistence type="predicted"/>
<dbReference type="AlphaFoldDB" id="A0A943HK77"/>
<dbReference type="InterPro" id="IPR002252">
    <property type="entry name" value="Glyco_hydro_36"/>
</dbReference>
<dbReference type="EMBL" id="JAGZGG010000029">
    <property type="protein sequence ID" value="MBS5333067.1"/>
    <property type="molecule type" value="Genomic_DNA"/>
</dbReference>
<dbReference type="Proteomes" id="UP000759273">
    <property type="component" value="Unassembled WGS sequence"/>
</dbReference>
<dbReference type="PANTHER" id="PTHR43053">
    <property type="entry name" value="GLYCOSIDASE FAMILY 31"/>
    <property type="match status" value="1"/>
</dbReference>
<dbReference type="Gene3D" id="3.20.20.70">
    <property type="entry name" value="Aldolase class I"/>
    <property type="match status" value="1"/>
</dbReference>
<protein>
    <submittedName>
        <fullName evidence="3">Alpha-galactosidase</fullName>
    </submittedName>
</protein>
<evidence type="ECO:0000313" key="4">
    <source>
        <dbReference type="Proteomes" id="UP000759273"/>
    </source>
</evidence>
<accession>A0A943HK77</accession>